<dbReference type="InterPro" id="IPR020843">
    <property type="entry name" value="ER"/>
</dbReference>
<protein>
    <submittedName>
        <fullName evidence="2">NAD(P)-dependent alcohol dehydrogenase</fullName>
    </submittedName>
</protein>
<dbReference type="InterPro" id="IPR011032">
    <property type="entry name" value="GroES-like_sf"/>
</dbReference>
<dbReference type="Pfam" id="PF13602">
    <property type="entry name" value="ADH_zinc_N_2"/>
    <property type="match status" value="1"/>
</dbReference>
<accession>A0ABZ0ISB2</accession>
<feature type="domain" description="Enoyl reductase (ER)" evidence="1">
    <location>
        <begin position="10"/>
        <end position="316"/>
    </location>
</feature>
<dbReference type="InterPro" id="IPR036291">
    <property type="entry name" value="NAD(P)-bd_dom_sf"/>
</dbReference>
<dbReference type="InterPro" id="IPR002364">
    <property type="entry name" value="Quin_OxRdtase/zeta-crystal_CS"/>
</dbReference>
<reference evidence="2 3" key="1">
    <citation type="journal article" date="2023" name="Microbiol. Resour. Announc.">
        <title>Complete Genome Sequence of Imperialibacter roseus strain P4T.</title>
        <authorList>
            <person name="Tizabi D.R."/>
            <person name="Bachvaroff T."/>
            <person name="Hill R.T."/>
        </authorList>
    </citation>
    <scope>NUCLEOTIDE SEQUENCE [LARGE SCALE GENOMIC DNA]</scope>
    <source>
        <strain evidence="2 3">P4T</strain>
    </source>
</reference>
<dbReference type="Gene3D" id="3.40.50.720">
    <property type="entry name" value="NAD(P)-binding Rossmann-like Domain"/>
    <property type="match status" value="1"/>
</dbReference>
<dbReference type="Proteomes" id="UP001302349">
    <property type="component" value="Chromosome"/>
</dbReference>
<dbReference type="PROSITE" id="PS01162">
    <property type="entry name" value="QOR_ZETA_CRYSTAL"/>
    <property type="match status" value="1"/>
</dbReference>
<sequence length="319" mass="33910">MNAIVYQRYGSPDVLELKDVQKPMPGPGEVLVKVHAASVNAADKHLLRGQPFPVRMMAGFFKPKNNILGADMAGEVESVGKGVSYFKPGDKVFGELSAYDFGAFAAYVAVSEKALAHMPSNALFGEAAALPMAAVTALQGLRDKGQISPGKKVLINGASGGVGTFAVQIAKAFGAEVTAVASTGKTELAKILGADHTIDYKLTDFTKGGERYDLIFDVVGNHSVSALKRVLNKHGRYVTTAFSPGAMFLGPWIAIAEGKKIINMLASANRKDLEAVRQMVDGGEVRPVVERSYPLADVAKAISYMEEGHPFGKIVIQVQ</sequence>
<dbReference type="SMART" id="SM00829">
    <property type="entry name" value="PKS_ER"/>
    <property type="match status" value="1"/>
</dbReference>
<gene>
    <name evidence="2" type="ORF">RT717_01670</name>
</gene>
<dbReference type="EMBL" id="CP136051">
    <property type="protein sequence ID" value="WOK07328.1"/>
    <property type="molecule type" value="Genomic_DNA"/>
</dbReference>
<organism evidence="2 3">
    <name type="scientific">Imperialibacter roseus</name>
    <dbReference type="NCBI Taxonomy" id="1324217"/>
    <lineage>
        <taxon>Bacteria</taxon>
        <taxon>Pseudomonadati</taxon>
        <taxon>Bacteroidota</taxon>
        <taxon>Cytophagia</taxon>
        <taxon>Cytophagales</taxon>
        <taxon>Flammeovirgaceae</taxon>
        <taxon>Imperialibacter</taxon>
    </lineage>
</organism>
<dbReference type="InterPro" id="IPR050700">
    <property type="entry name" value="YIM1/Zinc_Alcohol_DH_Fams"/>
</dbReference>
<evidence type="ECO:0000313" key="3">
    <source>
        <dbReference type="Proteomes" id="UP001302349"/>
    </source>
</evidence>
<dbReference type="SUPFAM" id="SSF51735">
    <property type="entry name" value="NAD(P)-binding Rossmann-fold domains"/>
    <property type="match status" value="1"/>
</dbReference>
<dbReference type="Pfam" id="PF08240">
    <property type="entry name" value="ADH_N"/>
    <property type="match status" value="1"/>
</dbReference>
<dbReference type="PANTHER" id="PTHR11695:SF648">
    <property type="entry name" value="ZINC-BINDING OXIDOREDUCTASE"/>
    <property type="match status" value="1"/>
</dbReference>
<dbReference type="CDD" id="cd08267">
    <property type="entry name" value="MDR1"/>
    <property type="match status" value="1"/>
</dbReference>
<dbReference type="SUPFAM" id="SSF50129">
    <property type="entry name" value="GroES-like"/>
    <property type="match status" value="1"/>
</dbReference>
<dbReference type="Gene3D" id="3.90.180.10">
    <property type="entry name" value="Medium-chain alcohol dehydrogenases, catalytic domain"/>
    <property type="match status" value="1"/>
</dbReference>
<dbReference type="RefSeq" id="WP_317490010.1">
    <property type="nucleotide sequence ID" value="NZ_CP136051.1"/>
</dbReference>
<keyword evidence="3" id="KW-1185">Reference proteome</keyword>
<name>A0ABZ0ISB2_9BACT</name>
<dbReference type="PANTHER" id="PTHR11695">
    <property type="entry name" value="ALCOHOL DEHYDROGENASE RELATED"/>
    <property type="match status" value="1"/>
</dbReference>
<dbReference type="InterPro" id="IPR013154">
    <property type="entry name" value="ADH-like_N"/>
</dbReference>
<evidence type="ECO:0000259" key="1">
    <source>
        <dbReference type="SMART" id="SM00829"/>
    </source>
</evidence>
<proteinExistence type="predicted"/>
<evidence type="ECO:0000313" key="2">
    <source>
        <dbReference type="EMBL" id="WOK07328.1"/>
    </source>
</evidence>